<evidence type="ECO:0000313" key="3">
    <source>
        <dbReference type="EMBL" id="CAB4213584.1"/>
    </source>
</evidence>
<protein>
    <submittedName>
        <fullName evidence="3">Uncharacterized protein</fullName>
    </submittedName>
</protein>
<evidence type="ECO:0000313" key="2">
    <source>
        <dbReference type="EMBL" id="CAB4155559.1"/>
    </source>
</evidence>
<proteinExistence type="predicted"/>
<reference evidence="3" key="1">
    <citation type="submission" date="2020-05" db="EMBL/GenBank/DDBJ databases">
        <authorList>
            <person name="Chiriac C."/>
            <person name="Salcher M."/>
            <person name="Ghai R."/>
            <person name="Kavagutti S V."/>
        </authorList>
    </citation>
    <scope>NUCLEOTIDE SEQUENCE</scope>
</reference>
<evidence type="ECO:0000313" key="1">
    <source>
        <dbReference type="EMBL" id="CAB4140207.1"/>
    </source>
</evidence>
<name>A0A6J5SHH4_9CAUD</name>
<accession>A0A6J5SHH4</accession>
<sequence>MTISTTISRAEYAGNGVTTIFAFPYPFFADADLTVLLLRSTGVVDTLVLNTDYAVSGENTPSSGQVTLTVAPASGESLFILRQLDLTQETDYISGDPFPAESHERALDRLTLISQQLQEQIDRSLTLNETTTGVSAQLPAPEPNALIGWNTAADALQNYSGQSGAPVSAAMAPVVAAATLALARGEMGAQVAGSYAASGAVGSSGITMSTARLLGRTTASTGAVEEISVGAGLSLVGGSLSAAILRGYIDGLTMSTAGASTTMTIAAGQATDSTNAALITLAASINKTTGAWAVGSGSGGIDTGTIANSTWYYFYLIRRPDTGVVDVVFSLNSTSPALPANYTQFRYIGAGLTNGSAQWTQFTQTGDEFMWSTPVLDFSGAGSATAALLTCSLPRGRKMKGFFSVVMTQSVGSDGAIYLSDPANADLVPSRTVAPLSTKFSATGSAADATGANAQCWTNTSAQIRHREANTNTCYIATLGWQDLRGRSV</sequence>
<dbReference type="EMBL" id="LR797399">
    <property type="protein sequence ID" value="CAB4213584.1"/>
    <property type="molecule type" value="Genomic_DNA"/>
</dbReference>
<dbReference type="EMBL" id="LR796626">
    <property type="protein sequence ID" value="CAB4155559.1"/>
    <property type="molecule type" value="Genomic_DNA"/>
</dbReference>
<dbReference type="EMBL" id="LR796370">
    <property type="protein sequence ID" value="CAB4140207.1"/>
    <property type="molecule type" value="Genomic_DNA"/>
</dbReference>
<gene>
    <name evidence="3" type="ORF">UFOVP1449_56</name>
    <name evidence="1" type="ORF">UFOVP400_6</name>
    <name evidence="2" type="ORF">UFOVP669_15</name>
</gene>
<organism evidence="3">
    <name type="scientific">uncultured Caudovirales phage</name>
    <dbReference type="NCBI Taxonomy" id="2100421"/>
    <lineage>
        <taxon>Viruses</taxon>
        <taxon>Duplodnaviria</taxon>
        <taxon>Heunggongvirae</taxon>
        <taxon>Uroviricota</taxon>
        <taxon>Caudoviricetes</taxon>
        <taxon>Peduoviridae</taxon>
        <taxon>Maltschvirus</taxon>
        <taxon>Maltschvirus maltsch</taxon>
    </lineage>
</organism>